<dbReference type="GO" id="GO:0016757">
    <property type="term" value="F:glycosyltransferase activity"/>
    <property type="evidence" value="ECO:0007669"/>
    <property type="project" value="InterPro"/>
</dbReference>
<keyword evidence="1" id="KW-0808">Transferase</keyword>
<dbReference type="GO" id="GO:0009103">
    <property type="term" value="P:lipopolysaccharide biosynthetic process"/>
    <property type="evidence" value="ECO:0007669"/>
    <property type="project" value="TreeGrafter"/>
</dbReference>
<dbReference type="PANTHER" id="PTHR46401">
    <property type="entry name" value="GLYCOSYLTRANSFERASE WBBK-RELATED"/>
    <property type="match status" value="1"/>
</dbReference>
<reference evidence="3 4" key="1">
    <citation type="submission" date="2017-11" db="EMBL/GenBank/DDBJ databases">
        <title>Draft genome sequence of Enterococcus plantarum TRW2 strain isolated from lettuce.</title>
        <authorList>
            <person name="Kim E.B."/>
            <person name="Marco M.L."/>
            <person name="Williams T.R."/>
            <person name="You I.H."/>
        </authorList>
    </citation>
    <scope>NUCLEOTIDE SEQUENCE [LARGE SCALE GENOMIC DNA]</scope>
    <source>
        <strain evidence="3 4">TRW2</strain>
    </source>
</reference>
<proteinExistence type="predicted"/>
<keyword evidence="4" id="KW-1185">Reference proteome</keyword>
<organism evidence="3 4">
    <name type="scientific">Enterococcus plantarum</name>
    <dbReference type="NCBI Taxonomy" id="1077675"/>
    <lineage>
        <taxon>Bacteria</taxon>
        <taxon>Bacillati</taxon>
        <taxon>Bacillota</taxon>
        <taxon>Bacilli</taxon>
        <taxon>Lactobacillales</taxon>
        <taxon>Enterococcaceae</taxon>
        <taxon>Enterococcus</taxon>
    </lineage>
</organism>
<feature type="domain" description="Glycosyl transferase family 1" evidence="2">
    <location>
        <begin position="172"/>
        <end position="332"/>
    </location>
</feature>
<protein>
    <recommendedName>
        <fullName evidence="2">Glycosyl transferase family 1 domain-containing protein</fullName>
    </recommendedName>
</protein>
<dbReference type="Gene3D" id="3.40.50.2000">
    <property type="entry name" value="Glycogen Phosphorylase B"/>
    <property type="match status" value="2"/>
</dbReference>
<gene>
    <name evidence="3" type="ORF">CI088_01250</name>
</gene>
<dbReference type="SUPFAM" id="SSF53756">
    <property type="entry name" value="UDP-Glycosyltransferase/glycogen phosphorylase"/>
    <property type="match status" value="1"/>
</dbReference>
<evidence type="ECO:0000259" key="2">
    <source>
        <dbReference type="Pfam" id="PF00534"/>
    </source>
</evidence>
<sequence>MNIFFLGDTRGAYRTENIIKALFELEYKNVYINSFSNNKFFKNIANLLMIINSDVVFVGPIQHNNRLIRVAKFFNKKIITDFYMSFFDSQVNDYKQTEAGSKKANKLKRIDKYALENSEIVIFLNETEREYFCSVLDVDYSKLNTVIIPLCIDKKPKANLNYFHRKSEVLNLCWVGTFIPLQGLDKIIESLKIIVDEGFTTIHLTIWGNSLMRSEPYKEIIKNKGLDKYVTIINKWGAKEEWYTFIKENCDITLGIFGDSLKAKHVVANKVIDGIAFKTPTITGNSSGLCEFFNGEKNIFIVHNEPKDIAKKILEISEMDLKTLETRIENSYNIYEENFSYENFKKNMSSLFKILN</sequence>
<dbReference type="EMBL" id="PIEU01000002">
    <property type="protein sequence ID" value="PZL77905.1"/>
    <property type="molecule type" value="Genomic_DNA"/>
</dbReference>
<evidence type="ECO:0000256" key="1">
    <source>
        <dbReference type="ARBA" id="ARBA00022679"/>
    </source>
</evidence>
<accession>A0A2W4BL48</accession>
<evidence type="ECO:0000313" key="4">
    <source>
        <dbReference type="Proteomes" id="UP000249828"/>
    </source>
</evidence>
<evidence type="ECO:0000313" key="3">
    <source>
        <dbReference type="EMBL" id="PZL77905.1"/>
    </source>
</evidence>
<comment type="caution">
    <text evidence="3">The sequence shown here is derived from an EMBL/GenBank/DDBJ whole genome shotgun (WGS) entry which is preliminary data.</text>
</comment>
<dbReference type="RefSeq" id="WP_111246909.1">
    <property type="nucleotide sequence ID" value="NZ_PIEU01000002.1"/>
</dbReference>
<name>A0A2W4BL48_9ENTE</name>
<dbReference type="AlphaFoldDB" id="A0A2W4BL48"/>
<dbReference type="InterPro" id="IPR001296">
    <property type="entry name" value="Glyco_trans_1"/>
</dbReference>
<dbReference type="Proteomes" id="UP000249828">
    <property type="component" value="Unassembled WGS sequence"/>
</dbReference>
<dbReference type="Pfam" id="PF00534">
    <property type="entry name" value="Glycos_transf_1"/>
    <property type="match status" value="1"/>
</dbReference>
<dbReference type="PANTHER" id="PTHR46401:SF2">
    <property type="entry name" value="GLYCOSYLTRANSFERASE WBBK-RELATED"/>
    <property type="match status" value="1"/>
</dbReference>